<accession>A0A3B0SHX3</accession>
<gene>
    <name evidence="1" type="ORF">MNBD_ACTINO01-112</name>
</gene>
<protein>
    <submittedName>
        <fullName evidence="1">Uncharacterized protein</fullName>
    </submittedName>
</protein>
<evidence type="ECO:0000313" key="1">
    <source>
        <dbReference type="EMBL" id="VAW03970.1"/>
    </source>
</evidence>
<dbReference type="AlphaFoldDB" id="A0A3B0SHX3"/>
<organism evidence="1">
    <name type="scientific">hydrothermal vent metagenome</name>
    <dbReference type="NCBI Taxonomy" id="652676"/>
    <lineage>
        <taxon>unclassified sequences</taxon>
        <taxon>metagenomes</taxon>
        <taxon>ecological metagenomes</taxon>
    </lineage>
</organism>
<dbReference type="EMBL" id="UOEI01000381">
    <property type="protein sequence ID" value="VAW03970.1"/>
    <property type="molecule type" value="Genomic_DNA"/>
</dbReference>
<sequence length="364" mass="39025">MRRAGLLIVVVSMVAAACTTAGSYSGTTDVEGGAAALTTVPTTTPTTTTTTSTATTSSVPMDMAMDTDVRLEDFIPGSVIGPQTAEEASAMAREAEELTAACMAERGYEYTPFVQGEGELFSTFGFDETFAKSYGFGIVRDLFGETFLGKESPGEEDPNSAITEAMTPAEQDGYFAALYGQGPDIDSETMTQDEIDAAYESYVPDGCRGLAEQQVYGGGPSDGSAAFYEEFGDDLEAVYASMESDPRSAEVDAAWSTCMADLGYGFTEEADAYEYIHDELFAIGAIEKPADAAFGYAAMPIEAGSELEAQVKAIAEEEVEIAMASIGCSDHMWNLFEDLRREGELRFILEHRDELEQFKADHTS</sequence>
<reference evidence="1" key="1">
    <citation type="submission" date="2018-06" db="EMBL/GenBank/DDBJ databases">
        <authorList>
            <person name="Zhirakovskaya E."/>
        </authorList>
    </citation>
    <scope>NUCLEOTIDE SEQUENCE</scope>
</reference>
<name>A0A3B0SHX3_9ZZZZ</name>
<proteinExistence type="predicted"/>
<dbReference type="PROSITE" id="PS51257">
    <property type="entry name" value="PROKAR_LIPOPROTEIN"/>
    <property type="match status" value="1"/>
</dbReference>